<dbReference type="PANTHER" id="PTHR46470">
    <property type="entry name" value="N-ACYLNEURAMINATE-9-PHOSPHATASE"/>
    <property type="match status" value="1"/>
</dbReference>
<dbReference type="PRINTS" id="PR00413">
    <property type="entry name" value="HADHALOGNASE"/>
</dbReference>
<gene>
    <name evidence="4" type="ORF">ACIBG2_36900</name>
</gene>
<dbReference type="SUPFAM" id="SSF56784">
    <property type="entry name" value="HAD-like"/>
    <property type="match status" value="1"/>
</dbReference>
<dbReference type="EC" id="3.1.3.-" evidence="4"/>
<dbReference type="EMBL" id="JBITGY010000011">
    <property type="protein sequence ID" value="MFI6503008.1"/>
    <property type="molecule type" value="Genomic_DNA"/>
</dbReference>
<sequence>MIKGILFDLDGTLMDHRVAADAGVTAWVESRSPGHPRLSEAPRLWQELEDAYLAAWHEGAYTLEGQRRERVRGLCEALTLAVPDDLDAAYAAYTAHYREGWTPYPDVHETMTLLDGYRLGVLTNGSAPVQAAKMSAIGLADLGPILSGDVLGGLFKPAPGCYHAAARVMGLAPEEILLVGDDLTNDVTAPAAAGMRSLWLDRTGGGTAPPGFRSIATLSDLPGYLSGHSDLG</sequence>
<organism evidence="4 5">
    <name type="scientific">Nonomuraea typhae</name>
    <dbReference type="NCBI Taxonomy" id="2603600"/>
    <lineage>
        <taxon>Bacteria</taxon>
        <taxon>Bacillati</taxon>
        <taxon>Actinomycetota</taxon>
        <taxon>Actinomycetes</taxon>
        <taxon>Streptosporangiales</taxon>
        <taxon>Streptosporangiaceae</taxon>
        <taxon>Nonomuraea</taxon>
    </lineage>
</organism>
<reference evidence="4 5" key="1">
    <citation type="submission" date="2024-10" db="EMBL/GenBank/DDBJ databases">
        <title>The Natural Products Discovery Center: Release of the First 8490 Sequenced Strains for Exploring Actinobacteria Biosynthetic Diversity.</title>
        <authorList>
            <person name="Kalkreuter E."/>
            <person name="Kautsar S.A."/>
            <person name="Yang D."/>
            <person name="Bader C.D."/>
            <person name="Teijaro C.N."/>
            <person name="Fluegel L."/>
            <person name="Davis C.M."/>
            <person name="Simpson J.R."/>
            <person name="Lauterbach L."/>
            <person name="Steele A.D."/>
            <person name="Gui C."/>
            <person name="Meng S."/>
            <person name="Li G."/>
            <person name="Viehrig K."/>
            <person name="Ye F."/>
            <person name="Su P."/>
            <person name="Kiefer A.F."/>
            <person name="Nichols A."/>
            <person name="Cepeda A.J."/>
            <person name="Yan W."/>
            <person name="Fan B."/>
            <person name="Jiang Y."/>
            <person name="Adhikari A."/>
            <person name="Zheng C.-J."/>
            <person name="Schuster L."/>
            <person name="Cowan T.M."/>
            <person name="Smanski M.J."/>
            <person name="Chevrette M.G."/>
            <person name="De Carvalho L.P.S."/>
            <person name="Shen B."/>
        </authorList>
    </citation>
    <scope>NUCLEOTIDE SEQUENCE [LARGE SCALE GENOMIC DNA]</scope>
    <source>
        <strain evidence="4 5">NPDC050545</strain>
    </source>
</reference>
<comment type="cofactor">
    <cofactor evidence="1">
        <name>Mg(2+)</name>
        <dbReference type="ChEBI" id="CHEBI:18420"/>
    </cofactor>
</comment>
<dbReference type="SFLD" id="SFLDS00003">
    <property type="entry name" value="Haloacid_Dehalogenase"/>
    <property type="match status" value="1"/>
</dbReference>
<name>A0ABW7Z4J6_9ACTN</name>
<dbReference type="Proteomes" id="UP001612741">
    <property type="component" value="Unassembled WGS sequence"/>
</dbReference>
<protein>
    <submittedName>
        <fullName evidence="4">HAD family hydrolase</fullName>
        <ecNumber evidence="4">3.1.3.-</ecNumber>
    </submittedName>
</protein>
<proteinExistence type="predicted"/>
<dbReference type="InterPro" id="IPR023214">
    <property type="entry name" value="HAD_sf"/>
</dbReference>
<keyword evidence="2 4" id="KW-0378">Hydrolase</keyword>
<dbReference type="RefSeq" id="WP_397088739.1">
    <property type="nucleotide sequence ID" value="NZ_JBITGY010000011.1"/>
</dbReference>
<keyword evidence="3" id="KW-0460">Magnesium</keyword>
<evidence type="ECO:0000256" key="3">
    <source>
        <dbReference type="ARBA" id="ARBA00022842"/>
    </source>
</evidence>
<dbReference type="PANTHER" id="PTHR46470:SF4">
    <property type="entry name" value="5-AMINO-6-(5-PHOSPHO-D-RIBITYLAMINO)URACIL PHOSPHATASE YIGB"/>
    <property type="match status" value="1"/>
</dbReference>
<dbReference type="SFLD" id="SFLDG01129">
    <property type="entry name" value="C1.5:_HAD__Beta-PGM__Phosphata"/>
    <property type="match status" value="1"/>
</dbReference>
<evidence type="ECO:0000256" key="1">
    <source>
        <dbReference type="ARBA" id="ARBA00001946"/>
    </source>
</evidence>
<dbReference type="Gene3D" id="1.20.120.1600">
    <property type="match status" value="1"/>
</dbReference>
<dbReference type="GO" id="GO:0016787">
    <property type="term" value="F:hydrolase activity"/>
    <property type="evidence" value="ECO:0007669"/>
    <property type="project" value="UniProtKB-KW"/>
</dbReference>
<dbReference type="NCBIfam" id="TIGR01509">
    <property type="entry name" value="HAD-SF-IA-v3"/>
    <property type="match status" value="1"/>
</dbReference>
<evidence type="ECO:0000256" key="2">
    <source>
        <dbReference type="ARBA" id="ARBA00022801"/>
    </source>
</evidence>
<keyword evidence="5" id="KW-1185">Reference proteome</keyword>
<dbReference type="InterPro" id="IPR006439">
    <property type="entry name" value="HAD-SF_hydro_IA"/>
</dbReference>
<evidence type="ECO:0000313" key="5">
    <source>
        <dbReference type="Proteomes" id="UP001612741"/>
    </source>
</evidence>
<dbReference type="Pfam" id="PF00702">
    <property type="entry name" value="Hydrolase"/>
    <property type="match status" value="1"/>
</dbReference>
<evidence type="ECO:0000313" key="4">
    <source>
        <dbReference type="EMBL" id="MFI6503008.1"/>
    </source>
</evidence>
<dbReference type="NCBIfam" id="TIGR01549">
    <property type="entry name" value="HAD-SF-IA-v1"/>
    <property type="match status" value="1"/>
</dbReference>
<dbReference type="InterPro" id="IPR036412">
    <property type="entry name" value="HAD-like_sf"/>
</dbReference>
<accession>A0ABW7Z4J6</accession>
<dbReference type="Gene3D" id="3.40.50.1000">
    <property type="entry name" value="HAD superfamily/HAD-like"/>
    <property type="match status" value="1"/>
</dbReference>
<dbReference type="InterPro" id="IPR051400">
    <property type="entry name" value="HAD-like_hydrolase"/>
</dbReference>
<comment type="caution">
    <text evidence="4">The sequence shown here is derived from an EMBL/GenBank/DDBJ whole genome shotgun (WGS) entry which is preliminary data.</text>
</comment>